<evidence type="ECO:0000313" key="2">
    <source>
        <dbReference type="Proteomes" id="UP000770661"/>
    </source>
</evidence>
<protein>
    <submittedName>
        <fullName evidence="1">Uncharacterized protein</fullName>
    </submittedName>
</protein>
<evidence type="ECO:0000313" key="1">
    <source>
        <dbReference type="EMBL" id="KAG0718745.1"/>
    </source>
</evidence>
<keyword evidence="2" id="KW-1185">Reference proteome</keyword>
<sequence>MPINTVELLSLVTQLCEEKNLRVPIKESLKGGLLTFATTALGGLLAGPKYSQQCFSGFLWRTGFWRRTASGTCPAPPSRGRGSREGGGGVVPGAVCCRKPVCRRKRKKHCIVRRVYPAECPTLLVRMDKLVLVPHASSTNTLLSSPSSPTRSSLLRPPHEECILLSALFYPALLVRMDKPVLVPHASSTNTLLSSPSSLTRSSLLRPPHEECILLSALFYPTLLVRMDKPVLVPHASSTNTPLFFQSISLTSSS</sequence>
<dbReference type="AlphaFoldDB" id="A0A8J4YCD5"/>
<organism evidence="1 2">
    <name type="scientific">Chionoecetes opilio</name>
    <name type="common">Atlantic snow crab</name>
    <name type="synonym">Cancer opilio</name>
    <dbReference type="NCBI Taxonomy" id="41210"/>
    <lineage>
        <taxon>Eukaryota</taxon>
        <taxon>Metazoa</taxon>
        <taxon>Ecdysozoa</taxon>
        <taxon>Arthropoda</taxon>
        <taxon>Crustacea</taxon>
        <taxon>Multicrustacea</taxon>
        <taxon>Malacostraca</taxon>
        <taxon>Eumalacostraca</taxon>
        <taxon>Eucarida</taxon>
        <taxon>Decapoda</taxon>
        <taxon>Pleocyemata</taxon>
        <taxon>Brachyura</taxon>
        <taxon>Eubrachyura</taxon>
        <taxon>Majoidea</taxon>
        <taxon>Majidae</taxon>
        <taxon>Chionoecetes</taxon>
    </lineage>
</organism>
<comment type="caution">
    <text evidence="1">The sequence shown here is derived from an EMBL/GenBank/DDBJ whole genome shotgun (WGS) entry which is preliminary data.</text>
</comment>
<proteinExistence type="predicted"/>
<name>A0A8J4YCD5_CHIOP</name>
<reference evidence="1" key="1">
    <citation type="submission" date="2020-07" db="EMBL/GenBank/DDBJ databases">
        <title>The High-quality genome of the commercially important snow crab, Chionoecetes opilio.</title>
        <authorList>
            <person name="Jeong J.-H."/>
            <person name="Ryu S."/>
        </authorList>
    </citation>
    <scope>NUCLEOTIDE SEQUENCE</scope>
    <source>
        <strain evidence="1">MADBK_172401_WGS</strain>
        <tissue evidence="1">Digestive gland</tissue>
    </source>
</reference>
<dbReference type="Proteomes" id="UP000770661">
    <property type="component" value="Unassembled WGS sequence"/>
</dbReference>
<dbReference type="EMBL" id="JACEEZ010015577">
    <property type="protein sequence ID" value="KAG0718745.1"/>
    <property type="molecule type" value="Genomic_DNA"/>
</dbReference>
<accession>A0A8J4YCD5</accession>
<gene>
    <name evidence="1" type="ORF">GWK47_051866</name>
</gene>